<accession>A0ABN2A9E9</accession>
<keyword evidence="9" id="KW-1185">Reference proteome</keyword>
<feature type="transmembrane region" description="Helical" evidence="7">
    <location>
        <begin position="226"/>
        <end position="250"/>
    </location>
</feature>
<feature type="transmembrane region" description="Helical" evidence="7">
    <location>
        <begin position="82"/>
        <end position="111"/>
    </location>
</feature>
<dbReference type="PANTHER" id="PTHR23513:SF6">
    <property type="entry name" value="MAJOR FACILITATOR SUPERFAMILY ASSOCIATED DOMAIN-CONTAINING PROTEIN"/>
    <property type="match status" value="1"/>
</dbReference>
<evidence type="ECO:0000256" key="3">
    <source>
        <dbReference type="ARBA" id="ARBA00022475"/>
    </source>
</evidence>
<dbReference type="PANTHER" id="PTHR23513">
    <property type="entry name" value="INTEGRAL MEMBRANE EFFLUX PROTEIN-RELATED"/>
    <property type="match status" value="1"/>
</dbReference>
<organism evidence="8 9">
    <name type="scientific">Brevibacterium permense</name>
    <dbReference type="NCBI Taxonomy" id="234834"/>
    <lineage>
        <taxon>Bacteria</taxon>
        <taxon>Bacillati</taxon>
        <taxon>Actinomycetota</taxon>
        <taxon>Actinomycetes</taxon>
        <taxon>Micrococcales</taxon>
        <taxon>Brevibacteriaceae</taxon>
        <taxon>Brevibacterium</taxon>
    </lineage>
</organism>
<evidence type="ECO:0000313" key="9">
    <source>
        <dbReference type="Proteomes" id="UP001500177"/>
    </source>
</evidence>
<feature type="transmembrane region" description="Helical" evidence="7">
    <location>
        <begin position="159"/>
        <end position="187"/>
    </location>
</feature>
<evidence type="ECO:0000256" key="1">
    <source>
        <dbReference type="ARBA" id="ARBA00004651"/>
    </source>
</evidence>
<feature type="transmembrane region" description="Helical" evidence="7">
    <location>
        <begin position="322"/>
        <end position="341"/>
    </location>
</feature>
<feature type="transmembrane region" description="Helical" evidence="7">
    <location>
        <begin position="290"/>
        <end position="310"/>
    </location>
</feature>
<comment type="caution">
    <text evidence="8">The sequence shown here is derived from an EMBL/GenBank/DDBJ whole genome shotgun (WGS) entry which is preliminary data.</text>
</comment>
<gene>
    <name evidence="8" type="ORF">GCM10009690_16520</name>
</gene>
<evidence type="ECO:0000256" key="6">
    <source>
        <dbReference type="ARBA" id="ARBA00023136"/>
    </source>
</evidence>
<keyword evidence="4 7" id="KW-0812">Transmembrane</keyword>
<feature type="transmembrane region" description="Helical" evidence="7">
    <location>
        <begin position="369"/>
        <end position="386"/>
    </location>
</feature>
<dbReference type="CDD" id="cd06173">
    <property type="entry name" value="MFS_MefA_like"/>
    <property type="match status" value="1"/>
</dbReference>
<dbReference type="Pfam" id="PF05977">
    <property type="entry name" value="MFS_3"/>
    <property type="match status" value="1"/>
</dbReference>
<feature type="transmembrane region" description="Helical" evidence="7">
    <location>
        <begin position="392"/>
        <end position="410"/>
    </location>
</feature>
<evidence type="ECO:0000256" key="4">
    <source>
        <dbReference type="ARBA" id="ARBA00022692"/>
    </source>
</evidence>
<evidence type="ECO:0000256" key="5">
    <source>
        <dbReference type="ARBA" id="ARBA00022989"/>
    </source>
</evidence>
<dbReference type="SUPFAM" id="SSF103473">
    <property type="entry name" value="MFS general substrate transporter"/>
    <property type="match status" value="1"/>
</dbReference>
<dbReference type="InterPro" id="IPR036259">
    <property type="entry name" value="MFS_trans_sf"/>
</dbReference>
<feature type="transmembrane region" description="Helical" evidence="7">
    <location>
        <begin position="53"/>
        <end position="70"/>
    </location>
</feature>
<dbReference type="RefSeq" id="WP_173151424.1">
    <property type="nucleotide sequence ID" value="NZ_BAAALX010000009.1"/>
</dbReference>
<feature type="transmembrane region" description="Helical" evidence="7">
    <location>
        <begin position="256"/>
        <end position="278"/>
    </location>
</feature>
<dbReference type="Gene3D" id="1.20.1250.20">
    <property type="entry name" value="MFS general substrate transporter like domains"/>
    <property type="match status" value="1"/>
</dbReference>
<proteinExistence type="predicted"/>
<evidence type="ECO:0000256" key="7">
    <source>
        <dbReference type="SAM" id="Phobius"/>
    </source>
</evidence>
<dbReference type="Proteomes" id="UP001500177">
    <property type="component" value="Unassembled WGS sequence"/>
</dbReference>
<keyword evidence="5 7" id="KW-1133">Transmembrane helix</keyword>
<reference evidence="8 9" key="1">
    <citation type="journal article" date="2019" name="Int. J. Syst. Evol. Microbiol.">
        <title>The Global Catalogue of Microorganisms (GCM) 10K type strain sequencing project: providing services to taxonomists for standard genome sequencing and annotation.</title>
        <authorList>
            <consortium name="The Broad Institute Genomics Platform"/>
            <consortium name="The Broad Institute Genome Sequencing Center for Infectious Disease"/>
            <person name="Wu L."/>
            <person name="Ma J."/>
        </authorList>
    </citation>
    <scope>NUCLEOTIDE SEQUENCE [LARGE SCALE GENOMIC DNA]</scope>
    <source>
        <strain evidence="8 9">JCM 13318</strain>
    </source>
</reference>
<name>A0ABN2A9E9_9MICO</name>
<sequence length="421" mass="44206">MTAALPRAFRWFWVGETVSGFGSWITMIALQVIVVDHLHAGTVGLGWLNASRWLPYLLFGLVLGALIDRVRRRPVMIGTDLVRAILLCAIPALWFADLLDLGVLVLLVALLGTATLVNDSASQAFLPRLVTRSSLQPAHARIDGTNAAAETAGPALGGALLAVISAPLAVLVNVSTFLFSAIVVALIRVEEPRLPPQSPPPPKRRLGHEIAAGLKWVYTTRTLRDLAVWTHIWFAGQAVLASVTAVYFLSDVGLNTVAFGIVMGGSGLGGIAGALSSGAVGRRVGSGRTVILAHVGSAIGVLVLISAELAADGEAGNGRSTVASAIILFTGMFLHGFGIGLSNSHEMAYRQSITPDRFQARTNTTMRSINRAVIVIVSPLAGFLAAATGTDFALVLAAAIFALTAIGLWFSPFRAARLDRG</sequence>
<evidence type="ECO:0000256" key="2">
    <source>
        <dbReference type="ARBA" id="ARBA00022448"/>
    </source>
</evidence>
<protein>
    <submittedName>
        <fullName evidence="8">MFS transporter</fullName>
    </submittedName>
</protein>
<keyword evidence="3" id="KW-1003">Cell membrane</keyword>
<dbReference type="EMBL" id="BAAALX010000009">
    <property type="protein sequence ID" value="GAA1514240.1"/>
    <property type="molecule type" value="Genomic_DNA"/>
</dbReference>
<keyword evidence="2" id="KW-0813">Transport</keyword>
<keyword evidence="6 7" id="KW-0472">Membrane</keyword>
<dbReference type="InterPro" id="IPR010290">
    <property type="entry name" value="TM_effector"/>
</dbReference>
<comment type="subcellular location">
    <subcellularLocation>
        <location evidence="1">Cell membrane</location>
        <topology evidence="1">Multi-pass membrane protein</topology>
    </subcellularLocation>
</comment>
<feature type="transmembrane region" description="Helical" evidence="7">
    <location>
        <begin position="12"/>
        <end position="33"/>
    </location>
</feature>
<evidence type="ECO:0000313" key="8">
    <source>
        <dbReference type="EMBL" id="GAA1514240.1"/>
    </source>
</evidence>